<feature type="active site" evidence="9">
    <location>
        <position position="167"/>
    </location>
</feature>
<dbReference type="HAMAP" id="MF_00417">
    <property type="entry name" value="Pyrrolid_peptidase"/>
    <property type="match status" value="1"/>
</dbReference>
<dbReference type="EC" id="3.4.19.3" evidence="9"/>
<dbReference type="EMBL" id="CP118942">
    <property type="protein sequence ID" value="WEE24668.1"/>
    <property type="molecule type" value="Genomic_DNA"/>
</dbReference>
<feature type="active site" evidence="9 11">
    <location>
        <position position="143"/>
    </location>
</feature>
<evidence type="ECO:0000256" key="7">
    <source>
        <dbReference type="ARBA" id="ARBA00022801"/>
    </source>
</evidence>
<keyword evidence="7 9" id="KW-0378">Hydrolase</keyword>
<organism evidence="12 13">
    <name type="scientific">Aeromonas hydrophila</name>
    <dbReference type="NCBI Taxonomy" id="644"/>
    <lineage>
        <taxon>Bacteria</taxon>
        <taxon>Pseudomonadati</taxon>
        <taxon>Pseudomonadota</taxon>
        <taxon>Gammaproteobacteria</taxon>
        <taxon>Aeromonadales</taxon>
        <taxon>Aeromonadaceae</taxon>
        <taxon>Aeromonas</taxon>
    </lineage>
</organism>
<evidence type="ECO:0000256" key="8">
    <source>
        <dbReference type="ARBA" id="ARBA00022807"/>
    </source>
</evidence>
<evidence type="ECO:0000313" key="12">
    <source>
        <dbReference type="EMBL" id="WEE24668.1"/>
    </source>
</evidence>
<dbReference type="Gene3D" id="3.40.630.20">
    <property type="entry name" value="Peptidase C15, pyroglutamyl peptidase I-like"/>
    <property type="match status" value="1"/>
</dbReference>
<evidence type="ECO:0000313" key="13">
    <source>
        <dbReference type="Proteomes" id="UP001214666"/>
    </source>
</evidence>
<dbReference type="InterPro" id="IPR033694">
    <property type="entry name" value="PGPEP1_Cys_AS"/>
</dbReference>
<dbReference type="InterPro" id="IPR000816">
    <property type="entry name" value="Peptidase_C15"/>
</dbReference>
<dbReference type="PROSITE" id="PS01333">
    <property type="entry name" value="PYRASE_GLU"/>
    <property type="match status" value="1"/>
</dbReference>
<dbReference type="GO" id="GO:0006508">
    <property type="term" value="P:proteolysis"/>
    <property type="evidence" value="ECO:0007669"/>
    <property type="project" value="UniProtKB-KW"/>
</dbReference>
<keyword evidence="5 9" id="KW-0963">Cytoplasm</keyword>
<comment type="subcellular location">
    <subcellularLocation>
        <location evidence="3 9">Cytoplasm</location>
    </subcellularLocation>
</comment>
<evidence type="ECO:0000256" key="10">
    <source>
        <dbReference type="PROSITE-ProRule" id="PRU10076"/>
    </source>
</evidence>
<dbReference type="GO" id="GO:0005829">
    <property type="term" value="C:cytosol"/>
    <property type="evidence" value="ECO:0007669"/>
    <property type="project" value="InterPro"/>
</dbReference>
<evidence type="ECO:0000256" key="6">
    <source>
        <dbReference type="ARBA" id="ARBA00022670"/>
    </source>
</evidence>
<comment type="similarity">
    <text evidence="4 9">Belongs to the peptidase C15 family.</text>
</comment>
<comment type="subunit">
    <text evidence="9">Homotetramer.</text>
</comment>
<dbReference type="InterPro" id="IPR036440">
    <property type="entry name" value="Peptidase_C15-like_sf"/>
</dbReference>
<dbReference type="RefSeq" id="WP_275115492.1">
    <property type="nucleotide sequence ID" value="NZ_CP118942.1"/>
</dbReference>
<dbReference type="PRINTS" id="PR00706">
    <property type="entry name" value="PYROGLUPTASE"/>
</dbReference>
<dbReference type="FunFam" id="3.40.630.20:FF:000001">
    <property type="entry name" value="Pyrrolidone-carboxylate peptidase"/>
    <property type="match status" value="1"/>
</dbReference>
<evidence type="ECO:0000256" key="3">
    <source>
        <dbReference type="ARBA" id="ARBA00004496"/>
    </source>
</evidence>
<comment type="catalytic activity">
    <reaction evidence="1 9 10">
        <text>Release of an N-terminal pyroglutamyl group from a polypeptide, the second amino acid generally not being Pro.</text>
        <dbReference type="EC" id="3.4.19.3"/>
    </reaction>
</comment>
<dbReference type="GO" id="GO:0016920">
    <property type="term" value="F:pyroglutamyl-peptidase activity"/>
    <property type="evidence" value="ECO:0007669"/>
    <property type="project" value="UniProtKB-UniRule"/>
</dbReference>
<evidence type="ECO:0000256" key="2">
    <source>
        <dbReference type="ARBA" id="ARBA00002280"/>
    </source>
</evidence>
<evidence type="ECO:0000256" key="9">
    <source>
        <dbReference type="HAMAP-Rule" id="MF_00417"/>
    </source>
</evidence>
<dbReference type="PANTHER" id="PTHR23402">
    <property type="entry name" value="PROTEASE FAMILY C15 PYROGLUTAMYL-PEPTIDASE I-RELATED"/>
    <property type="match status" value="1"/>
</dbReference>
<dbReference type="PROSITE" id="PS01334">
    <property type="entry name" value="PYRASE_CYS"/>
    <property type="match status" value="1"/>
</dbReference>
<evidence type="ECO:0000256" key="11">
    <source>
        <dbReference type="PROSITE-ProRule" id="PRU10077"/>
    </source>
</evidence>
<accession>A0AAX3P1C0</accession>
<dbReference type="Proteomes" id="UP001214666">
    <property type="component" value="Chromosome"/>
</dbReference>
<evidence type="ECO:0000256" key="4">
    <source>
        <dbReference type="ARBA" id="ARBA00006641"/>
    </source>
</evidence>
<dbReference type="NCBIfam" id="TIGR00504">
    <property type="entry name" value="pyro_pdase"/>
    <property type="match status" value="1"/>
</dbReference>
<gene>
    <name evidence="9 12" type="primary">pcp</name>
    <name evidence="12" type="ORF">PY771_13360</name>
</gene>
<dbReference type="Pfam" id="PF01470">
    <property type="entry name" value="Peptidase_C15"/>
    <property type="match status" value="1"/>
</dbReference>
<feature type="active site" evidence="9 10">
    <location>
        <position position="80"/>
    </location>
</feature>
<evidence type="ECO:0000256" key="1">
    <source>
        <dbReference type="ARBA" id="ARBA00001770"/>
    </source>
</evidence>
<comment type="function">
    <text evidence="2 9">Removes 5-oxoproline from various penultimate amino acid residues except L-proline.</text>
</comment>
<dbReference type="AlphaFoldDB" id="A0AAX3P1C0"/>
<sequence length="216" mass="23003">MKTILLTGFEPFGGEPLNPSWEAVRKLDGQHRGDHLIRAVRLSCAFGQALTELKAELARHQPVLVLAVGQAGGRSELSLERVAINLDDARIPDNAGAQPIDSPIVAEGPAAYFTTLPIKAMVVALREAGLPAAVSHSAGTYVCNHLFYGLMHEIARGELRCRGGFLHIPYLPEQAARQPAGTPSMDLSQIVHGLGVGLDAALCHERDLVVTGGTTH</sequence>
<dbReference type="InterPro" id="IPR033693">
    <property type="entry name" value="PGPEP1_Glu_AS"/>
</dbReference>
<dbReference type="PIRSF" id="PIRSF015592">
    <property type="entry name" value="Prld-crbxl_pptds"/>
    <property type="match status" value="1"/>
</dbReference>
<proteinExistence type="inferred from homology"/>
<name>A0AAX3P1C0_AERHY</name>
<protein>
    <recommendedName>
        <fullName evidence="9">Pyrrolidone-carboxylate peptidase</fullName>
        <ecNumber evidence="9">3.4.19.3</ecNumber>
    </recommendedName>
    <alternativeName>
        <fullName evidence="9">5-oxoprolyl-peptidase</fullName>
    </alternativeName>
    <alternativeName>
        <fullName evidence="9">Pyroglutamyl-peptidase I</fullName>
        <shortName evidence="9">PGP-I</shortName>
        <shortName evidence="9">Pyrase</shortName>
    </alternativeName>
</protein>
<dbReference type="InterPro" id="IPR016125">
    <property type="entry name" value="Peptidase_C15-like"/>
</dbReference>
<dbReference type="SUPFAM" id="SSF53182">
    <property type="entry name" value="Pyrrolidone carboxyl peptidase (pyroglutamate aminopeptidase)"/>
    <property type="match status" value="1"/>
</dbReference>
<evidence type="ECO:0000256" key="5">
    <source>
        <dbReference type="ARBA" id="ARBA00022490"/>
    </source>
</evidence>
<dbReference type="PANTHER" id="PTHR23402:SF1">
    <property type="entry name" value="PYROGLUTAMYL-PEPTIDASE I"/>
    <property type="match status" value="1"/>
</dbReference>
<dbReference type="InterPro" id="IPR029762">
    <property type="entry name" value="PGP-I_bact-type"/>
</dbReference>
<dbReference type="NCBIfam" id="NF009676">
    <property type="entry name" value="PRK13197.1"/>
    <property type="match status" value="1"/>
</dbReference>
<keyword evidence="8 9" id="KW-0788">Thiol protease</keyword>
<reference evidence="12" key="1">
    <citation type="submission" date="2023-02" db="EMBL/GenBank/DDBJ databases">
        <title>The sequence of Aeromonas hydrophila K533.</title>
        <authorList>
            <person name="Luo X."/>
        </authorList>
    </citation>
    <scope>NUCLEOTIDE SEQUENCE</scope>
    <source>
        <strain evidence="12">K533</strain>
    </source>
</reference>
<keyword evidence="6 9" id="KW-0645">Protease</keyword>
<dbReference type="CDD" id="cd00501">
    <property type="entry name" value="Peptidase_C15"/>
    <property type="match status" value="1"/>
</dbReference>